<reference evidence="1 2" key="1">
    <citation type="submission" date="2014-09" db="EMBL/GenBank/DDBJ databases">
        <authorList>
            <person name="McGinnis J.M."/>
            <person name="Wolfgang W.J."/>
        </authorList>
    </citation>
    <scope>NUCLEOTIDE SEQUENCE [LARGE SCALE GENOMIC DNA]</scope>
    <source>
        <strain evidence="1 2">HAMBI 3106</strain>
    </source>
</reference>
<proteinExistence type="predicted"/>
<evidence type="ECO:0000313" key="1">
    <source>
        <dbReference type="EMBL" id="KGJ01893.1"/>
    </source>
</evidence>
<dbReference type="AlphaFoldDB" id="A0A099EVE9"/>
<organism evidence="1 2">
    <name type="scientific">Paracoccus sphaerophysae</name>
    <dbReference type="NCBI Taxonomy" id="690417"/>
    <lineage>
        <taxon>Bacteria</taxon>
        <taxon>Pseudomonadati</taxon>
        <taxon>Pseudomonadota</taxon>
        <taxon>Alphaproteobacteria</taxon>
        <taxon>Rhodobacterales</taxon>
        <taxon>Paracoccaceae</taxon>
        <taxon>Paracoccus</taxon>
    </lineage>
</organism>
<evidence type="ECO:0000313" key="2">
    <source>
        <dbReference type="Proteomes" id="UP000029917"/>
    </source>
</evidence>
<dbReference type="EMBL" id="JRKS01000084">
    <property type="protein sequence ID" value="KGJ01893.1"/>
    <property type="molecule type" value="Genomic_DNA"/>
</dbReference>
<accession>A0A099EVE9</accession>
<protein>
    <submittedName>
        <fullName evidence="1">Uncharacterized protein</fullName>
    </submittedName>
</protein>
<dbReference type="STRING" id="690417.IC63_15825"/>
<comment type="caution">
    <text evidence="1">The sequence shown here is derived from an EMBL/GenBank/DDBJ whole genome shotgun (WGS) entry which is preliminary data.</text>
</comment>
<gene>
    <name evidence="1" type="ORF">IC63_15825</name>
</gene>
<reference evidence="1 2" key="2">
    <citation type="submission" date="2014-10" db="EMBL/GenBank/DDBJ databases">
        <title>Paracoccus sanguinis sp. nov., isolated from clinical specimens of New York State patients.</title>
        <authorList>
            <person name="Mingle L.A."/>
            <person name="Cole J.A."/>
            <person name="Lapierre P."/>
            <person name="Musser K.A."/>
        </authorList>
    </citation>
    <scope>NUCLEOTIDE SEQUENCE [LARGE SCALE GENOMIC DNA]</scope>
    <source>
        <strain evidence="1 2">HAMBI 3106</strain>
    </source>
</reference>
<dbReference type="Proteomes" id="UP000029917">
    <property type="component" value="Unassembled WGS sequence"/>
</dbReference>
<keyword evidence="2" id="KW-1185">Reference proteome</keyword>
<name>A0A099EVE9_9RHOB</name>
<sequence length="62" mass="6731">MACRAGAERRPIALFRLFKPVRGFIVSAMTRTLPLLSTAATSPLPGGRAVVRLRGLLLLTLR</sequence>